<evidence type="ECO:0000313" key="2">
    <source>
        <dbReference type="Proteomes" id="UP000674416"/>
    </source>
</evidence>
<comment type="caution">
    <text evidence="1">The sequence shown here is derived from an EMBL/GenBank/DDBJ whole genome shotgun (WGS) entry which is preliminary data.</text>
</comment>
<dbReference type="EMBL" id="JAFDST010000001">
    <property type="protein sequence ID" value="MBP1080695.1"/>
    <property type="molecule type" value="Genomic_DNA"/>
</dbReference>
<sequence>MYFMQKIILQRLNRATAKDILSYANQYGISLTAKQAADVAALLHGKNVNIFDEKERASLITKVESITSKSTAKKVNELLNQFIR</sequence>
<dbReference type="Pfam" id="PF11116">
    <property type="entry name" value="DUF2624"/>
    <property type="match status" value="1"/>
</dbReference>
<dbReference type="InterPro" id="IPR020277">
    <property type="entry name" value="DUF2624"/>
</dbReference>
<organism evidence="1 2">
    <name type="scientific">Bacillus capparidis</name>
    <dbReference type="NCBI Taxonomy" id="1840411"/>
    <lineage>
        <taxon>Bacteria</taxon>
        <taxon>Bacillati</taxon>
        <taxon>Bacillota</taxon>
        <taxon>Bacilli</taxon>
        <taxon>Bacillales</taxon>
        <taxon>Bacillaceae</taxon>
        <taxon>Bacillus</taxon>
    </lineage>
</organism>
<protein>
    <submittedName>
        <fullName evidence="1">Membrane protein</fullName>
    </submittedName>
</protein>
<name>A0ABS4CUI0_9BACI</name>
<keyword evidence="2" id="KW-1185">Reference proteome</keyword>
<reference evidence="1 2" key="1">
    <citation type="submission" date="2021-01" db="EMBL/GenBank/DDBJ databases">
        <title>Genomic Encyclopedia of Type Strains, Phase IV (KMG-IV): sequencing the most valuable type-strain genomes for metagenomic binning, comparative biology and taxonomic classification.</title>
        <authorList>
            <person name="Goeker M."/>
        </authorList>
    </citation>
    <scope>NUCLEOTIDE SEQUENCE [LARGE SCALE GENOMIC DNA]</scope>
    <source>
        <strain evidence="1 2">DSM 103394</strain>
    </source>
</reference>
<accession>A0ABS4CUI0</accession>
<gene>
    <name evidence="1" type="ORF">JOC74_001183</name>
</gene>
<dbReference type="Proteomes" id="UP000674416">
    <property type="component" value="Unassembled WGS sequence"/>
</dbReference>
<proteinExistence type="predicted"/>
<evidence type="ECO:0000313" key="1">
    <source>
        <dbReference type="EMBL" id="MBP1080695.1"/>
    </source>
</evidence>